<proteinExistence type="predicted"/>
<dbReference type="InterPro" id="IPR030489">
    <property type="entry name" value="TR_Rrf2-type_CS"/>
</dbReference>
<evidence type="ECO:0000313" key="2">
    <source>
        <dbReference type="Proteomes" id="UP000178187"/>
    </source>
</evidence>
<gene>
    <name evidence="1" type="ORF">A3G33_05085</name>
</gene>
<evidence type="ECO:0008006" key="3">
    <source>
        <dbReference type="Google" id="ProtNLM"/>
    </source>
</evidence>
<dbReference type="PANTHER" id="PTHR33221">
    <property type="entry name" value="WINGED HELIX-TURN-HELIX TRANSCRIPTIONAL REGULATOR, RRF2 FAMILY"/>
    <property type="match status" value="1"/>
</dbReference>
<dbReference type="PANTHER" id="PTHR33221:SF2">
    <property type="entry name" value="TRANSCRIPTIONAL REGULATOR"/>
    <property type="match status" value="1"/>
</dbReference>
<protein>
    <recommendedName>
        <fullName evidence="3">Rrf2 family transcriptional regulator</fullName>
    </recommendedName>
</protein>
<dbReference type="InterPro" id="IPR036388">
    <property type="entry name" value="WH-like_DNA-bd_sf"/>
</dbReference>
<name>A0A1G1KX62_9BACT</name>
<dbReference type="AlphaFoldDB" id="A0A1G1KX62"/>
<comment type="caution">
    <text evidence="1">The sequence shown here is derived from an EMBL/GenBank/DDBJ whole genome shotgun (WGS) entry which is preliminary data.</text>
</comment>
<dbReference type="SUPFAM" id="SSF46785">
    <property type="entry name" value="Winged helix' DNA-binding domain"/>
    <property type="match status" value="1"/>
</dbReference>
<dbReference type="EMBL" id="MHFR01000041">
    <property type="protein sequence ID" value="OGW97530.1"/>
    <property type="molecule type" value="Genomic_DNA"/>
</dbReference>
<evidence type="ECO:0000313" key="1">
    <source>
        <dbReference type="EMBL" id="OGW97530.1"/>
    </source>
</evidence>
<dbReference type="NCBIfam" id="TIGR00738">
    <property type="entry name" value="rrf2_super"/>
    <property type="match status" value="1"/>
</dbReference>
<dbReference type="PROSITE" id="PS51197">
    <property type="entry name" value="HTH_RRF2_2"/>
    <property type="match status" value="1"/>
</dbReference>
<dbReference type="Pfam" id="PF02082">
    <property type="entry name" value="Rrf2"/>
    <property type="match status" value="1"/>
</dbReference>
<dbReference type="PROSITE" id="PS01332">
    <property type="entry name" value="HTH_RRF2_1"/>
    <property type="match status" value="1"/>
</dbReference>
<dbReference type="InterPro" id="IPR036390">
    <property type="entry name" value="WH_DNA-bd_sf"/>
</dbReference>
<dbReference type="GO" id="GO:0003700">
    <property type="term" value="F:DNA-binding transcription factor activity"/>
    <property type="evidence" value="ECO:0007669"/>
    <property type="project" value="TreeGrafter"/>
</dbReference>
<dbReference type="GO" id="GO:0005829">
    <property type="term" value="C:cytosol"/>
    <property type="evidence" value="ECO:0007669"/>
    <property type="project" value="TreeGrafter"/>
</dbReference>
<sequence>MKLITRDTDYAVRALCYMAKRRDEVVSVTQLVKSLKIPQPFLRKILQTLNQAGILESQKGVGGGFKLARPSGDIYLFDLIRVFQGDFELNECMFKKKLCPNRTTCSLRERLEVIEKYAVSQLEPVTIAELVKER</sequence>
<accession>A0A1G1KX62</accession>
<dbReference type="Proteomes" id="UP000178187">
    <property type="component" value="Unassembled WGS sequence"/>
</dbReference>
<dbReference type="Gene3D" id="1.10.10.10">
    <property type="entry name" value="Winged helix-like DNA-binding domain superfamily/Winged helix DNA-binding domain"/>
    <property type="match status" value="1"/>
</dbReference>
<reference evidence="1 2" key="1">
    <citation type="journal article" date="2016" name="Nat. Commun.">
        <title>Thousands of microbial genomes shed light on interconnected biogeochemical processes in an aquifer system.</title>
        <authorList>
            <person name="Anantharaman K."/>
            <person name="Brown C.T."/>
            <person name="Hug L.A."/>
            <person name="Sharon I."/>
            <person name="Castelle C.J."/>
            <person name="Probst A.J."/>
            <person name="Thomas B.C."/>
            <person name="Singh A."/>
            <person name="Wilkins M.J."/>
            <person name="Karaoz U."/>
            <person name="Brodie E.L."/>
            <person name="Williams K.H."/>
            <person name="Hubbard S.S."/>
            <person name="Banfield J.F."/>
        </authorList>
    </citation>
    <scope>NUCLEOTIDE SEQUENCE [LARGE SCALE GENOMIC DNA]</scope>
</reference>
<organism evidence="1 2">
    <name type="scientific">Candidatus Danuiimicrobium aquiferis</name>
    <dbReference type="NCBI Taxonomy" id="1801832"/>
    <lineage>
        <taxon>Bacteria</taxon>
        <taxon>Pseudomonadati</taxon>
        <taxon>Candidatus Omnitrophota</taxon>
        <taxon>Candidatus Danuiimicrobium</taxon>
    </lineage>
</organism>
<dbReference type="InterPro" id="IPR000944">
    <property type="entry name" value="Tscrpt_reg_Rrf2"/>
</dbReference>